<dbReference type="RefSeq" id="WP_206658707.1">
    <property type="nucleotide sequence ID" value="NZ_CP071182.1"/>
</dbReference>
<dbReference type="PANTHER" id="PTHR42749:SF1">
    <property type="entry name" value="CELL SHAPE-DETERMINING PROTEIN MREB"/>
    <property type="match status" value="1"/>
</dbReference>
<organism evidence="7 8">
    <name type="scientific">Alicyclobacillus mengziensis</name>
    <dbReference type="NCBI Taxonomy" id="2931921"/>
    <lineage>
        <taxon>Bacteria</taxon>
        <taxon>Bacillati</taxon>
        <taxon>Bacillota</taxon>
        <taxon>Bacilli</taxon>
        <taxon>Bacillales</taxon>
        <taxon>Alicyclobacillaceae</taxon>
        <taxon>Alicyclobacillus</taxon>
    </lineage>
</organism>
<evidence type="ECO:0000313" key="8">
    <source>
        <dbReference type="Proteomes" id="UP000663505"/>
    </source>
</evidence>
<dbReference type="KEGG" id="afx:JZ786_11000"/>
<evidence type="ECO:0000256" key="2">
    <source>
        <dbReference type="ARBA" id="ARBA00022490"/>
    </source>
</evidence>
<dbReference type="InterPro" id="IPR004753">
    <property type="entry name" value="MreB"/>
</dbReference>
<keyword evidence="4" id="KW-0067">ATP-binding</keyword>
<evidence type="ECO:0000256" key="3">
    <source>
        <dbReference type="ARBA" id="ARBA00022741"/>
    </source>
</evidence>
<dbReference type="PRINTS" id="PR01652">
    <property type="entry name" value="SHAPEPROTEIN"/>
</dbReference>
<evidence type="ECO:0000256" key="1">
    <source>
        <dbReference type="ARBA" id="ARBA00004496"/>
    </source>
</evidence>
<keyword evidence="5" id="KW-0133">Cell shape</keyword>
<dbReference type="GO" id="GO:0005524">
    <property type="term" value="F:ATP binding"/>
    <property type="evidence" value="ECO:0007669"/>
    <property type="project" value="UniProtKB-KW"/>
</dbReference>
<keyword evidence="2" id="KW-0963">Cytoplasm</keyword>
<proteinExistence type="inferred from homology"/>
<dbReference type="Gene3D" id="3.30.420.40">
    <property type="match status" value="3"/>
</dbReference>
<keyword evidence="3" id="KW-0547">Nucleotide-binding</keyword>
<evidence type="ECO:0000256" key="6">
    <source>
        <dbReference type="ARBA" id="ARBA00023458"/>
    </source>
</evidence>
<protein>
    <submittedName>
        <fullName evidence="7">Rod shape-determining protein</fullName>
    </submittedName>
</protein>
<sequence>MHILCDLGTSNFRVATSGSDTIYAEPSVIAYDRNRGITIGNDAYEMIGRNPHVIEIATPIEGGVVQKVDAVAELIKYGVQHLTTRWAAHRFSITLAISSQLTQVEIRALEDAARLAGAKKVRFVNASVAGAIGAGLPVEGPNGCFVVNLGGGVTEVSLLSLKGVVSSDGFRRGGQAINDAIIDRVRRDYHFHIGMRSAEMLKRTWSLDSETENFQVSGRDLQTGLPRTVSLPRSVVDDPVTAYCDSIVDLAGQVFAKCPPELAGDIIESGIVLLGGGANVNGLVEKLQARLDAPIIIAEGAETAIIRGLMASEEVPSNRVGLDWIQKSPLSSLLGGKGLETASPDNVSKPS</sequence>
<evidence type="ECO:0000256" key="5">
    <source>
        <dbReference type="ARBA" id="ARBA00022960"/>
    </source>
</evidence>
<keyword evidence="8" id="KW-1185">Reference proteome</keyword>
<comment type="similarity">
    <text evidence="6">Belongs to the FtsA/MreB family.</text>
</comment>
<dbReference type="InterPro" id="IPR043129">
    <property type="entry name" value="ATPase_NBD"/>
</dbReference>
<dbReference type="GO" id="GO:0000902">
    <property type="term" value="P:cell morphogenesis"/>
    <property type="evidence" value="ECO:0007669"/>
    <property type="project" value="InterPro"/>
</dbReference>
<dbReference type="AlphaFoldDB" id="A0A9X7Z9C7"/>
<dbReference type="InterPro" id="IPR056546">
    <property type="entry name" value="MreB_MamK-like"/>
</dbReference>
<dbReference type="Proteomes" id="UP000663505">
    <property type="component" value="Chromosome"/>
</dbReference>
<dbReference type="SUPFAM" id="SSF53067">
    <property type="entry name" value="Actin-like ATPase domain"/>
    <property type="match status" value="2"/>
</dbReference>
<dbReference type="GO" id="GO:0005737">
    <property type="term" value="C:cytoplasm"/>
    <property type="evidence" value="ECO:0007669"/>
    <property type="project" value="UniProtKB-SubCell"/>
</dbReference>
<dbReference type="PANTHER" id="PTHR42749">
    <property type="entry name" value="CELL SHAPE-DETERMINING PROTEIN MREB"/>
    <property type="match status" value="1"/>
</dbReference>
<dbReference type="EMBL" id="CP071182">
    <property type="protein sequence ID" value="QSO49396.1"/>
    <property type="molecule type" value="Genomic_DNA"/>
</dbReference>
<dbReference type="Pfam" id="PF06723">
    <property type="entry name" value="MreB_Mbl"/>
    <property type="match status" value="1"/>
</dbReference>
<evidence type="ECO:0000313" key="7">
    <source>
        <dbReference type="EMBL" id="QSO49396.1"/>
    </source>
</evidence>
<reference evidence="7 8" key="1">
    <citation type="submission" date="2021-02" db="EMBL/GenBank/DDBJ databases">
        <title>Alicyclobacillus curvatus sp. nov. and Alicyclobacillus mengziensis sp. nov., two acidophilic bacteria isolated from acid mine drainage.</title>
        <authorList>
            <person name="Huang Y."/>
        </authorList>
    </citation>
    <scope>NUCLEOTIDE SEQUENCE [LARGE SCALE GENOMIC DNA]</scope>
    <source>
        <strain evidence="7 8">S30H14</strain>
    </source>
</reference>
<evidence type="ECO:0000256" key="4">
    <source>
        <dbReference type="ARBA" id="ARBA00022840"/>
    </source>
</evidence>
<name>A0A9X7Z9C7_9BACL</name>
<dbReference type="GO" id="GO:0008360">
    <property type="term" value="P:regulation of cell shape"/>
    <property type="evidence" value="ECO:0007669"/>
    <property type="project" value="UniProtKB-KW"/>
</dbReference>
<comment type="subcellular location">
    <subcellularLocation>
        <location evidence="1">Cytoplasm</location>
    </subcellularLocation>
</comment>
<gene>
    <name evidence="7" type="ORF">JZ786_11000</name>
</gene>
<accession>A0A9X7Z9C7</accession>